<protein>
    <submittedName>
        <fullName evidence="2">Heme biosynthesis protein HemY</fullName>
    </submittedName>
</protein>
<dbReference type="Proteomes" id="UP001243195">
    <property type="component" value="Unassembled WGS sequence"/>
</dbReference>
<dbReference type="GeneID" id="84211023"/>
<reference evidence="2" key="1">
    <citation type="submission" date="2023-08" db="EMBL/GenBank/DDBJ databases">
        <title>Emergence of clinically-relevant ST2 carbapenem-resistant Acinetobacter baumannii strains in hospital sewages in Zhejiang, East of China.</title>
        <authorList>
            <person name="Kaichao C."/>
            <person name="Zhang R."/>
        </authorList>
    </citation>
    <scope>NUCLEOTIDE SEQUENCE</scope>
    <source>
        <strain evidence="2">M-SY-60</strain>
    </source>
</reference>
<proteinExistence type="predicted"/>
<gene>
    <name evidence="2" type="ORF">RFH51_19870</name>
</gene>
<evidence type="ECO:0000313" key="3">
    <source>
        <dbReference type="Proteomes" id="UP001243195"/>
    </source>
</evidence>
<sequence>MKHILLVYLFISLIFVALFSLLSYGYGSGYVYLLWRNWQVQTNLWILIAFIILMSFILQVGWMLIKRSIAMKKRKIENVTEFQNLHPYEQLGILWLIEGAQDQKGFIQQVFSNSGMLNEIISAKLLFDQGKYGEALTLLNQAPPSAFELAELLRIQIFLAEADQEQALTHLEFLSQHELSPWLSDIKDAYKEYLAQQWRAFAIQFPWGYLHSTQAGYLDVQSNEQWLQQLLVQFNNASEEDKQLLQQRYALLAESVPNYSHNERTLWLKLLARLPEMSLQHEDLSLQLLDEQFDQDVFYLWFQQQLLKQNPDYDLVEKEIDILESKYQHIPILSFAKWHVLNATGRESEANQLLTLYPDNNLMNYLRIKSTLNGNPELIQQLNSIFENDANYLKFKI</sequence>
<feature type="transmembrane region" description="Helical" evidence="1">
    <location>
        <begin position="43"/>
        <end position="65"/>
    </location>
</feature>
<dbReference type="EMBL" id="JAVIDA010000058">
    <property type="protein sequence ID" value="MDQ9073696.1"/>
    <property type="molecule type" value="Genomic_DNA"/>
</dbReference>
<name>A0AAW8JQS7_9GAMM</name>
<comment type="caution">
    <text evidence="2">The sequence shown here is derived from an EMBL/GenBank/DDBJ whole genome shotgun (WGS) entry which is preliminary data.</text>
</comment>
<keyword evidence="1" id="KW-0812">Transmembrane</keyword>
<dbReference type="AlphaFoldDB" id="A0AAW8JQS7"/>
<keyword evidence="1" id="KW-0472">Membrane</keyword>
<organism evidence="2 3">
    <name type="scientific">Acinetobacter gerneri</name>
    <dbReference type="NCBI Taxonomy" id="202952"/>
    <lineage>
        <taxon>Bacteria</taxon>
        <taxon>Pseudomonadati</taxon>
        <taxon>Pseudomonadota</taxon>
        <taxon>Gammaproteobacteria</taxon>
        <taxon>Moraxellales</taxon>
        <taxon>Moraxellaceae</taxon>
        <taxon>Acinetobacter</taxon>
    </lineage>
</organism>
<evidence type="ECO:0000256" key="1">
    <source>
        <dbReference type="SAM" id="Phobius"/>
    </source>
</evidence>
<accession>A0AAW8JQS7</accession>
<keyword evidence="1" id="KW-1133">Transmembrane helix</keyword>
<evidence type="ECO:0000313" key="2">
    <source>
        <dbReference type="EMBL" id="MDQ9073696.1"/>
    </source>
</evidence>
<dbReference type="RefSeq" id="WP_004868082.1">
    <property type="nucleotide sequence ID" value="NZ_BBLI01000018.1"/>
</dbReference>